<dbReference type="Proteomes" id="UP000276133">
    <property type="component" value="Unassembled WGS sequence"/>
</dbReference>
<evidence type="ECO:0000313" key="3">
    <source>
        <dbReference type="Proteomes" id="UP000276133"/>
    </source>
</evidence>
<dbReference type="InterPro" id="IPR052055">
    <property type="entry name" value="Hepadnavirus_pol/RT"/>
</dbReference>
<dbReference type="SUPFAM" id="SSF56672">
    <property type="entry name" value="DNA/RNA polymerases"/>
    <property type="match status" value="1"/>
</dbReference>
<dbReference type="InterPro" id="IPR043128">
    <property type="entry name" value="Rev_trsase/Diguanyl_cyclase"/>
</dbReference>
<accession>A0A3M7PW07</accession>
<dbReference type="InterPro" id="IPR043502">
    <property type="entry name" value="DNA/RNA_pol_sf"/>
</dbReference>
<gene>
    <name evidence="2" type="ORF">BpHYR1_003951</name>
</gene>
<dbReference type="STRING" id="10195.A0A3M7PW07"/>
<dbReference type="InterPro" id="IPR000477">
    <property type="entry name" value="RT_dom"/>
</dbReference>
<dbReference type="EMBL" id="REGN01008551">
    <property type="protein sequence ID" value="RNA03287.1"/>
    <property type="molecule type" value="Genomic_DNA"/>
</dbReference>
<dbReference type="AlphaFoldDB" id="A0A3M7PW07"/>
<organism evidence="2 3">
    <name type="scientific">Brachionus plicatilis</name>
    <name type="common">Marine rotifer</name>
    <name type="synonym">Brachionus muelleri</name>
    <dbReference type="NCBI Taxonomy" id="10195"/>
    <lineage>
        <taxon>Eukaryota</taxon>
        <taxon>Metazoa</taxon>
        <taxon>Spiralia</taxon>
        <taxon>Gnathifera</taxon>
        <taxon>Rotifera</taxon>
        <taxon>Eurotatoria</taxon>
        <taxon>Monogononta</taxon>
        <taxon>Pseudotrocha</taxon>
        <taxon>Ploima</taxon>
        <taxon>Brachionidae</taxon>
        <taxon>Brachionus</taxon>
    </lineage>
</organism>
<proteinExistence type="predicted"/>
<sequence>MDKGRLRADPGKPSHSWRSPDFGTFFLVRKPSSKIHPIADFSALTTCIEAPKFCLKSLYQVATDTQWPRHLWYVKIDFKQAFFNIDLHPNLKFVTTFGYGGKFYQFNRLPFGFSLAPYFQQTLLNAVLTFIRKYTRFTYGHLDDLLIAHRDRAKLLVLVNVLRVKLKLAGWVLNTKKSVLNTVQKLTFLGAEWAGLGIKRSSEASKFVKESSKLLLTSDPKGIRLQTNTENNKKMRRFHHNS</sequence>
<dbReference type="PROSITE" id="PS50878">
    <property type="entry name" value="RT_POL"/>
    <property type="match status" value="1"/>
</dbReference>
<protein>
    <submittedName>
        <fullName evidence="2">Transposon Ty3-I Gag-Pol poly</fullName>
    </submittedName>
</protein>
<name>A0A3M7PW07_BRAPC</name>
<evidence type="ECO:0000259" key="1">
    <source>
        <dbReference type="PROSITE" id="PS50878"/>
    </source>
</evidence>
<dbReference type="OrthoDB" id="10068564at2759"/>
<comment type="caution">
    <text evidence="2">The sequence shown here is derived from an EMBL/GenBank/DDBJ whole genome shotgun (WGS) entry which is preliminary data.</text>
</comment>
<dbReference type="PANTHER" id="PTHR33050">
    <property type="entry name" value="REVERSE TRANSCRIPTASE DOMAIN-CONTAINING PROTEIN"/>
    <property type="match status" value="1"/>
</dbReference>
<reference evidence="2 3" key="1">
    <citation type="journal article" date="2018" name="Sci. Rep.">
        <title>Genomic signatures of local adaptation to the degree of environmental predictability in rotifers.</title>
        <authorList>
            <person name="Franch-Gras L."/>
            <person name="Hahn C."/>
            <person name="Garcia-Roger E.M."/>
            <person name="Carmona M.J."/>
            <person name="Serra M."/>
            <person name="Gomez A."/>
        </authorList>
    </citation>
    <scope>NUCLEOTIDE SEQUENCE [LARGE SCALE GENOMIC DNA]</scope>
    <source>
        <strain evidence="2">HYR1</strain>
    </source>
</reference>
<evidence type="ECO:0000313" key="2">
    <source>
        <dbReference type="EMBL" id="RNA03287.1"/>
    </source>
</evidence>
<dbReference type="PANTHER" id="PTHR33050:SF7">
    <property type="entry name" value="RIBONUCLEASE H"/>
    <property type="match status" value="1"/>
</dbReference>
<keyword evidence="3" id="KW-1185">Reference proteome</keyword>
<dbReference type="Pfam" id="PF00078">
    <property type="entry name" value="RVT_1"/>
    <property type="match status" value="1"/>
</dbReference>
<feature type="domain" description="Reverse transcriptase" evidence="1">
    <location>
        <begin position="9"/>
        <end position="198"/>
    </location>
</feature>
<dbReference type="Gene3D" id="3.30.70.270">
    <property type="match status" value="1"/>
</dbReference>